<dbReference type="EMBL" id="JARQZJ010000032">
    <property type="protein sequence ID" value="KAK9874656.1"/>
    <property type="molecule type" value="Genomic_DNA"/>
</dbReference>
<feature type="signal peptide" evidence="1">
    <location>
        <begin position="1"/>
        <end position="18"/>
    </location>
</feature>
<accession>A0AAW1U289</accession>
<evidence type="ECO:0000256" key="1">
    <source>
        <dbReference type="SAM" id="SignalP"/>
    </source>
</evidence>
<name>A0AAW1U289_9CUCU</name>
<gene>
    <name evidence="2" type="ORF">WA026_005479</name>
</gene>
<keyword evidence="1" id="KW-0732">Signal</keyword>
<reference evidence="2 3" key="1">
    <citation type="submission" date="2023-03" db="EMBL/GenBank/DDBJ databases">
        <title>Genome insight into feeding habits of ladybird beetles.</title>
        <authorList>
            <person name="Li H.-S."/>
            <person name="Huang Y.-H."/>
            <person name="Pang H."/>
        </authorList>
    </citation>
    <scope>NUCLEOTIDE SEQUENCE [LARGE SCALE GENOMIC DNA]</scope>
    <source>
        <strain evidence="2">SYSU_2023b</strain>
        <tissue evidence="2">Whole body</tissue>
    </source>
</reference>
<dbReference type="AlphaFoldDB" id="A0AAW1U289"/>
<protein>
    <submittedName>
        <fullName evidence="2">Uncharacterized protein</fullName>
    </submittedName>
</protein>
<comment type="caution">
    <text evidence="2">The sequence shown here is derived from an EMBL/GenBank/DDBJ whole genome shotgun (WGS) entry which is preliminary data.</text>
</comment>
<evidence type="ECO:0000313" key="2">
    <source>
        <dbReference type="EMBL" id="KAK9874656.1"/>
    </source>
</evidence>
<evidence type="ECO:0000313" key="3">
    <source>
        <dbReference type="Proteomes" id="UP001431783"/>
    </source>
</evidence>
<organism evidence="2 3">
    <name type="scientific">Henosepilachna vigintioctopunctata</name>
    <dbReference type="NCBI Taxonomy" id="420089"/>
    <lineage>
        <taxon>Eukaryota</taxon>
        <taxon>Metazoa</taxon>
        <taxon>Ecdysozoa</taxon>
        <taxon>Arthropoda</taxon>
        <taxon>Hexapoda</taxon>
        <taxon>Insecta</taxon>
        <taxon>Pterygota</taxon>
        <taxon>Neoptera</taxon>
        <taxon>Endopterygota</taxon>
        <taxon>Coleoptera</taxon>
        <taxon>Polyphaga</taxon>
        <taxon>Cucujiformia</taxon>
        <taxon>Coccinelloidea</taxon>
        <taxon>Coccinellidae</taxon>
        <taxon>Epilachninae</taxon>
        <taxon>Epilachnini</taxon>
        <taxon>Henosepilachna</taxon>
    </lineage>
</organism>
<proteinExistence type="predicted"/>
<feature type="chain" id="PRO_5043878494" evidence="1">
    <location>
        <begin position="19"/>
        <end position="235"/>
    </location>
</feature>
<sequence>MAVSTVLCFVLLFNYVVPQNAYNEEEMIADRTISNYSFLKLVISSINNTTMSSIRKLQSNLLTTTASVVQQNQNDIKLEVAALKNNFTKLHTKSTRSIIDQCIQQSQSIDIMVESISNEIRQCITVALAENVNIITGCIVEAQTFMALPQKVAADLQSCGPARECLFRLSADAVNESLEIPSKVLMLTARIQQLAYRSLASVNRCALRGLINVVKQGLSIFEDVAFCVEQNPIKN</sequence>
<dbReference type="Proteomes" id="UP001431783">
    <property type="component" value="Unassembled WGS sequence"/>
</dbReference>
<keyword evidence="3" id="KW-1185">Reference proteome</keyword>